<organism evidence="1">
    <name type="scientific">marine metagenome</name>
    <dbReference type="NCBI Taxonomy" id="408172"/>
    <lineage>
        <taxon>unclassified sequences</taxon>
        <taxon>metagenomes</taxon>
        <taxon>ecological metagenomes</taxon>
    </lineage>
</organism>
<protein>
    <submittedName>
        <fullName evidence="1">Uncharacterized protein</fullName>
    </submittedName>
</protein>
<evidence type="ECO:0000313" key="1">
    <source>
        <dbReference type="EMBL" id="SVB41269.1"/>
    </source>
</evidence>
<gene>
    <name evidence="1" type="ORF">METZ01_LOCUS194123</name>
</gene>
<accession>A0A382DSW8</accession>
<proteinExistence type="predicted"/>
<name>A0A382DSW8_9ZZZZ</name>
<dbReference type="AlphaFoldDB" id="A0A382DSW8"/>
<sequence length="163" mass="18203">VGNTYQFDFQNYLDSNVDDAFDDGEMVVNTGLTDFIWARASVYYTVRTNLLDLSIPVLGGVDLHAGAGMNQHIAAPFMSLNLMESLLGEDLFEEFDEEVMANKILDYMEENSETVQGFHVQAGLQFKILVLTAILNVRYTIIEDLYPDTSAFPSINLNIGFGI</sequence>
<feature type="non-terminal residue" evidence="1">
    <location>
        <position position="1"/>
    </location>
</feature>
<reference evidence="1" key="1">
    <citation type="submission" date="2018-05" db="EMBL/GenBank/DDBJ databases">
        <authorList>
            <person name="Lanie J.A."/>
            <person name="Ng W.-L."/>
            <person name="Kazmierczak K.M."/>
            <person name="Andrzejewski T.M."/>
            <person name="Davidsen T.M."/>
            <person name="Wayne K.J."/>
            <person name="Tettelin H."/>
            <person name="Glass J.I."/>
            <person name="Rusch D."/>
            <person name="Podicherti R."/>
            <person name="Tsui H.-C.T."/>
            <person name="Winkler M.E."/>
        </authorList>
    </citation>
    <scope>NUCLEOTIDE SEQUENCE</scope>
</reference>
<dbReference type="EMBL" id="UINC01040836">
    <property type="protein sequence ID" value="SVB41269.1"/>
    <property type="molecule type" value="Genomic_DNA"/>
</dbReference>